<sequence>MFRQEQREQEDREKKRAETDKPSGLLARMKATGWEPRQ</sequence>
<evidence type="ECO:0000256" key="1">
    <source>
        <dbReference type="SAM" id="MobiDB-lite"/>
    </source>
</evidence>
<keyword evidence="3" id="KW-1185">Reference proteome</keyword>
<feature type="region of interest" description="Disordered" evidence="1">
    <location>
        <begin position="1"/>
        <end position="38"/>
    </location>
</feature>
<protein>
    <submittedName>
        <fullName evidence="2">Uncharacterized protein</fullName>
    </submittedName>
</protein>
<dbReference type="EMBL" id="CAJRAU010000001">
    <property type="protein sequence ID" value="CAG5067307.1"/>
    <property type="molecule type" value="Genomic_DNA"/>
</dbReference>
<gene>
    <name evidence="2" type="ORF">DYBT9623_00027</name>
</gene>
<dbReference type="Proteomes" id="UP000679725">
    <property type="component" value="Unassembled WGS sequence"/>
</dbReference>
<feature type="compositionally biased region" description="Basic and acidic residues" evidence="1">
    <location>
        <begin position="1"/>
        <end position="21"/>
    </location>
</feature>
<evidence type="ECO:0000313" key="3">
    <source>
        <dbReference type="Proteomes" id="UP000679725"/>
    </source>
</evidence>
<evidence type="ECO:0000313" key="2">
    <source>
        <dbReference type="EMBL" id="CAG5067307.1"/>
    </source>
</evidence>
<accession>A0ABM8UIJ6</accession>
<reference evidence="2 3" key="1">
    <citation type="submission" date="2021-04" db="EMBL/GenBank/DDBJ databases">
        <authorList>
            <person name="Rodrigo-Torres L."/>
            <person name="Arahal R. D."/>
            <person name="Lucena T."/>
        </authorList>
    </citation>
    <scope>NUCLEOTIDE SEQUENCE [LARGE SCALE GENOMIC DNA]</scope>
    <source>
        <strain evidence="2 3">CECT 9623</strain>
    </source>
</reference>
<proteinExistence type="predicted"/>
<organism evidence="2 3">
    <name type="scientific">Dyadobacter linearis</name>
    <dbReference type="NCBI Taxonomy" id="2823330"/>
    <lineage>
        <taxon>Bacteria</taxon>
        <taxon>Pseudomonadati</taxon>
        <taxon>Bacteroidota</taxon>
        <taxon>Cytophagia</taxon>
        <taxon>Cytophagales</taxon>
        <taxon>Spirosomataceae</taxon>
        <taxon>Dyadobacter</taxon>
    </lineage>
</organism>
<name>A0ABM8UIJ6_9BACT</name>
<comment type="caution">
    <text evidence="2">The sequence shown here is derived from an EMBL/GenBank/DDBJ whole genome shotgun (WGS) entry which is preliminary data.</text>
</comment>